<comment type="caution">
    <text evidence="8">The sequence shown here is derived from an EMBL/GenBank/DDBJ whole genome shotgun (WGS) entry which is preliminary data.</text>
</comment>
<dbReference type="Pfam" id="PF01196">
    <property type="entry name" value="Ribosomal_L17"/>
    <property type="match status" value="1"/>
</dbReference>
<accession>A0A1F7Z134</accession>
<dbReference type="NCBIfam" id="TIGR00059">
    <property type="entry name" value="L17"/>
    <property type="match status" value="1"/>
</dbReference>
<dbReference type="SUPFAM" id="SSF64263">
    <property type="entry name" value="Prokaryotic ribosomal protein L17"/>
    <property type="match status" value="1"/>
</dbReference>
<dbReference type="GO" id="GO:0022625">
    <property type="term" value="C:cytosolic large ribosomal subunit"/>
    <property type="evidence" value="ECO:0007669"/>
    <property type="project" value="TreeGrafter"/>
</dbReference>
<gene>
    <name evidence="8" type="ORF">A2803_04160</name>
</gene>
<evidence type="ECO:0000256" key="1">
    <source>
        <dbReference type="ARBA" id="ARBA00008777"/>
    </source>
</evidence>
<dbReference type="Proteomes" id="UP000178870">
    <property type="component" value="Unassembled WGS sequence"/>
</dbReference>
<proteinExistence type="inferred from homology"/>
<evidence type="ECO:0000256" key="5">
    <source>
        <dbReference type="RuleBase" id="RU000660"/>
    </source>
</evidence>
<evidence type="ECO:0000256" key="3">
    <source>
        <dbReference type="ARBA" id="ARBA00023274"/>
    </source>
</evidence>
<evidence type="ECO:0000256" key="7">
    <source>
        <dbReference type="SAM" id="MobiDB-lite"/>
    </source>
</evidence>
<dbReference type="GO" id="GO:0006412">
    <property type="term" value="P:translation"/>
    <property type="evidence" value="ECO:0007669"/>
    <property type="project" value="InterPro"/>
</dbReference>
<evidence type="ECO:0000313" key="9">
    <source>
        <dbReference type="Proteomes" id="UP000178870"/>
    </source>
</evidence>
<protein>
    <recommendedName>
        <fullName evidence="4 6">50S ribosomal protein L17</fullName>
    </recommendedName>
</protein>
<keyword evidence="2 5" id="KW-0689">Ribosomal protein</keyword>
<comment type="similarity">
    <text evidence="1 5">Belongs to the bacterial ribosomal protein bL17 family.</text>
</comment>
<dbReference type="PANTHER" id="PTHR14413">
    <property type="entry name" value="RIBOSOMAL PROTEIN L17"/>
    <property type="match status" value="1"/>
</dbReference>
<feature type="region of interest" description="Disordered" evidence="7">
    <location>
        <begin position="118"/>
        <end position="137"/>
    </location>
</feature>
<evidence type="ECO:0000256" key="2">
    <source>
        <dbReference type="ARBA" id="ARBA00022980"/>
    </source>
</evidence>
<dbReference type="InterPro" id="IPR000456">
    <property type="entry name" value="Ribosomal_bL17"/>
</dbReference>
<sequence>MRKKVFGKKLGRNRKSRNILFRSLAKETISHGSIKTTKAKAKAVLPELERLIGFVKDNSLVARREALGKLGNDKKAADALFKKYGALASSRNSGYVRITNLAPRRGDSAEMVSLSWVEMPEEEKKKNENVPNKNKRN</sequence>
<evidence type="ECO:0000313" key="8">
    <source>
        <dbReference type="EMBL" id="OGM33366.1"/>
    </source>
</evidence>
<organism evidence="8 9">
    <name type="scientific">Candidatus Woesebacteria bacterium RIFCSPHIGHO2_01_FULL_44_21</name>
    <dbReference type="NCBI Taxonomy" id="1802503"/>
    <lineage>
        <taxon>Bacteria</taxon>
        <taxon>Candidatus Woeseibacteriota</taxon>
    </lineage>
</organism>
<dbReference type="Gene3D" id="3.90.1030.10">
    <property type="entry name" value="Ribosomal protein L17"/>
    <property type="match status" value="1"/>
</dbReference>
<dbReference type="AlphaFoldDB" id="A0A1F7Z134"/>
<evidence type="ECO:0000256" key="4">
    <source>
        <dbReference type="ARBA" id="ARBA00035494"/>
    </source>
</evidence>
<dbReference type="EMBL" id="MGGP01000003">
    <property type="protein sequence ID" value="OGM33366.1"/>
    <property type="molecule type" value="Genomic_DNA"/>
</dbReference>
<dbReference type="PANTHER" id="PTHR14413:SF16">
    <property type="entry name" value="LARGE RIBOSOMAL SUBUNIT PROTEIN BL17M"/>
    <property type="match status" value="1"/>
</dbReference>
<name>A0A1F7Z134_9BACT</name>
<keyword evidence="3 5" id="KW-0687">Ribonucleoprotein</keyword>
<dbReference type="InterPro" id="IPR036373">
    <property type="entry name" value="Ribosomal_bL17_sf"/>
</dbReference>
<dbReference type="GO" id="GO:0003735">
    <property type="term" value="F:structural constituent of ribosome"/>
    <property type="evidence" value="ECO:0007669"/>
    <property type="project" value="InterPro"/>
</dbReference>
<evidence type="ECO:0000256" key="6">
    <source>
        <dbReference type="RuleBase" id="RU000661"/>
    </source>
</evidence>
<reference evidence="8 9" key="1">
    <citation type="journal article" date="2016" name="Nat. Commun.">
        <title>Thousands of microbial genomes shed light on interconnected biogeochemical processes in an aquifer system.</title>
        <authorList>
            <person name="Anantharaman K."/>
            <person name="Brown C.T."/>
            <person name="Hug L.A."/>
            <person name="Sharon I."/>
            <person name="Castelle C.J."/>
            <person name="Probst A.J."/>
            <person name="Thomas B.C."/>
            <person name="Singh A."/>
            <person name="Wilkins M.J."/>
            <person name="Karaoz U."/>
            <person name="Brodie E.L."/>
            <person name="Williams K.H."/>
            <person name="Hubbard S.S."/>
            <person name="Banfield J.F."/>
        </authorList>
    </citation>
    <scope>NUCLEOTIDE SEQUENCE [LARGE SCALE GENOMIC DNA]</scope>
</reference>